<dbReference type="OrthoDB" id="826204at2"/>
<dbReference type="EMBL" id="FNAC01000005">
    <property type="protein sequence ID" value="SDC74527.1"/>
    <property type="molecule type" value="Genomic_DNA"/>
</dbReference>
<gene>
    <name evidence="1" type="ORF">SAMN04488104_100526</name>
</gene>
<name>A0A1G6P513_9BACT</name>
<dbReference type="Proteomes" id="UP000199060">
    <property type="component" value="Unassembled WGS sequence"/>
</dbReference>
<protein>
    <recommendedName>
        <fullName evidence="3">Lipoprotein</fullName>
    </recommendedName>
</protein>
<accession>A0A1G6P513</accession>
<reference evidence="2" key="1">
    <citation type="submission" date="2016-10" db="EMBL/GenBank/DDBJ databases">
        <authorList>
            <person name="Varghese N."/>
            <person name="Submissions S."/>
        </authorList>
    </citation>
    <scope>NUCLEOTIDE SEQUENCE [LARGE SCALE GENOMIC DNA]</scope>
    <source>
        <strain evidence="2">DSM 23095</strain>
    </source>
</reference>
<evidence type="ECO:0000313" key="2">
    <source>
        <dbReference type="Proteomes" id="UP000199060"/>
    </source>
</evidence>
<dbReference type="AlphaFoldDB" id="A0A1G6P513"/>
<keyword evidence="2" id="KW-1185">Reference proteome</keyword>
<organism evidence="1 2">
    <name type="scientific">Algoriphagus faecimaris</name>
    <dbReference type="NCBI Taxonomy" id="686796"/>
    <lineage>
        <taxon>Bacteria</taxon>
        <taxon>Pseudomonadati</taxon>
        <taxon>Bacteroidota</taxon>
        <taxon>Cytophagia</taxon>
        <taxon>Cytophagales</taxon>
        <taxon>Cyclobacteriaceae</taxon>
        <taxon>Algoriphagus</taxon>
    </lineage>
</organism>
<dbReference type="STRING" id="686796.SAMN04488104_100526"/>
<sequence>MKKAFLYFCGLLMLACVPENEPSVLEDALEEALKTPNNGVVTFGEKTYIFNQDSNQTISKFVKSSKAYDFTISPESMPIDVNSTLENYRTSGESFLIENEETGEFIRLVNIQEVSANEISFDVEASNGVNLEGFNLQLNNISSENSNLRTTTCWWCIALPVLKLAEAIIDSLGPNIDSNCELAITTCASTGGIPEVELTDDWFGKSCSVECKIPS</sequence>
<dbReference type="RefSeq" id="WP_087938081.1">
    <property type="nucleotide sequence ID" value="NZ_FNAC01000005.1"/>
</dbReference>
<dbReference type="PROSITE" id="PS51257">
    <property type="entry name" value="PROKAR_LIPOPROTEIN"/>
    <property type="match status" value="1"/>
</dbReference>
<evidence type="ECO:0000313" key="1">
    <source>
        <dbReference type="EMBL" id="SDC74527.1"/>
    </source>
</evidence>
<proteinExistence type="predicted"/>
<evidence type="ECO:0008006" key="3">
    <source>
        <dbReference type="Google" id="ProtNLM"/>
    </source>
</evidence>